<evidence type="ECO:0000256" key="3">
    <source>
        <dbReference type="SAM" id="Phobius"/>
    </source>
</evidence>
<dbReference type="PANTHER" id="PTHR43337:SF1">
    <property type="entry name" value="XANTHINE_URACIL PERMEASE C887.17-RELATED"/>
    <property type="match status" value="1"/>
</dbReference>
<reference evidence="4 5" key="1">
    <citation type="submission" date="2019-03" db="EMBL/GenBank/DDBJ databases">
        <authorList>
            <consortium name="Pathogen Informatics"/>
        </authorList>
    </citation>
    <scope>NUCLEOTIDE SEQUENCE [LARGE SCALE GENOMIC DNA]</scope>
    <source>
        <strain evidence="4 5">NCTC12282</strain>
    </source>
</reference>
<dbReference type="GO" id="GO:0012505">
    <property type="term" value="C:endomembrane system"/>
    <property type="evidence" value="ECO:0007669"/>
    <property type="project" value="UniProtKB-SubCell"/>
</dbReference>
<sequence>MDKFINKPCNRLRILVYLAALISIFTILPDIKMSKPLSGQADGQGLFERLFQLKQHGTTVRTEFVAGFTTFLTMVYIVFVNPQILGLQEWILRRFLSPPV</sequence>
<keyword evidence="3" id="KW-1133">Transmembrane helix</keyword>
<feature type="transmembrane region" description="Helical" evidence="3">
    <location>
        <begin position="12"/>
        <end position="28"/>
    </location>
</feature>
<keyword evidence="3" id="KW-0812">Transmembrane</keyword>
<dbReference type="Proteomes" id="UP000373449">
    <property type="component" value="Unassembled WGS sequence"/>
</dbReference>
<accession>A0A484ZDB6</accession>
<dbReference type="GO" id="GO:0015207">
    <property type="term" value="F:adenine transmembrane transporter activity"/>
    <property type="evidence" value="ECO:0007669"/>
    <property type="project" value="TreeGrafter"/>
</dbReference>
<keyword evidence="3" id="KW-0472">Membrane</keyword>
<evidence type="ECO:0000313" key="4">
    <source>
        <dbReference type="EMBL" id="VFS46394.1"/>
    </source>
</evidence>
<evidence type="ECO:0000313" key="5">
    <source>
        <dbReference type="Proteomes" id="UP000373449"/>
    </source>
</evidence>
<name>A0A484ZDB6_9GAMM</name>
<dbReference type="GO" id="GO:0005886">
    <property type="term" value="C:plasma membrane"/>
    <property type="evidence" value="ECO:0007669"/>
    <property type="project" value="TreeGrafter"/>
</dbReference>
<dbReference type="InterPro" id="IPR045018">
    <property type="entry name" value="Azg-like"/>
</dbReference>
<dbReference type="PANTHER" id="PTHR43337">
    <property type="entry name" value="XANTHINE/URACIL PERMEASE C887.17-RELATED"/>
    <property type="match status" value="1"/>
</dbReference>
<comment type="subcellular location">
    <subcellularLocation>
        <location evidence="1">Endomembrane system</location>
        <topology evidence="1">Multi-pass membrane protein</topology>
    </subcellularLocation>
</comment>
<dbReference type="EMBL" id="CAADJA010000002">
    <property type="protein sequence ID" value="VFS46394.1"/>
    <property type="molecule type" value="Genomic_DNA"/>
</dbReference>
<keyword evidence="2" id="KW-0813">Transport</keyword>
<dbReference type="AlphaFoldDB" id="A0A484ZDB6"/>
<evidence type="ECO:0000256" key="1">
    <source>
        <dbReference type="ARBA" id="ARBA00004127"/>
    </source>
</evidence>
<feature type="transmembrane region" description="Helical" evidence="3">
    <location>
        <begin position="64"/>
        <end position="85"/>
    </location>
</feature>
<protein>
    <submittedName>
        <fullName evidence="4">Probable adenine permease PurP</fullName>
    </submittedName>
</protein>
<proteinExistence type="predicted"/>
<organism evidence="4 5">
    <name type="scientific">Budvicia aquatica</name>
    <dbReference type="NCBI Taxonomy" id="82979"/>
    <lineage>
        <taxon>Bacteria</taxon>
        <taxon>Pseudomonadati</taxon>
        <taxon>Pseudomonadota</taxon>
        <taxon>Gammaproteobacteria</taxon>
        <taxon>Enterobacterales</taxon>
        <taxon>Budviciaceae</taxon>
        <taxon>Budvicia</taxon>
    </lineage>
</organism>
<gene>
    <name evidence="4" type="primary">purP_1</name>
    <name evidence="4" type="ORF">NCTC12282_01303</name>
</gene>
<evidence type="ECO:0000256" key="2">
    <source>
        <dbReference type="ARBA" id="ARBA00022448"/>
    </source>
</evidence>